<comment type="caution">
    <text evidence="7">The sequence shown here is derived from an EMBL/GenBank/DDBJ whole genome shotgun (WGS) entry which is preliminary data.</text>
</comment>
<dbReference type="SUPFAM" id="SSF46785">
    <property type="entry name" value="Winged helix' DNA-binding domain"/>
    <property type="match status" value="1"/>
</dbReference>
<keyword evidence="2" id="KW-0805">Transcription regulation</keyword>
<dbReference type="InterPro" id="IPR036390">
    <property type="entry name" value="WH_DNA-bd_sf"/>
</dbReference>
<dbReference type="Pfam" id="PF00126">
    <property type="entry name" value="HTH_1"/>
    <property type="match status" value="1"/>
</dbReference>
<feature type="region of interest" description="Disordered" evidence="5">
    <location>
        <begin position="296"/>
        <end position="323"/>
    </location>
</feature>
<accession>A0A554WND5</accession>
<gene>
    <name evidence="7" type="primary">cmpR_3</name>
    <name evidence="7" type="ORF">Tsedi_01661</name>
</gene>
<feature type="domain" description="HTH lysR-type" evidence="6">
    <location>
        <begin position="10"/>
        <end position="66"/>
    </location>
</feature>
<dbReference type="InterPro" id="IPR000847">
    <property type="entry name" value="LysR_HTH_N"/>
</dbReference>
<evidence type="ECO:0000313" key="7">
    <source>
        <dbReference type="EMBL" id="TSE25091.1"/>
    </source>
</evidence>
<evidence type="ECO:0000259" key="6">
    <source>
        <dbReference type="PROSITE" id="PS50931"/>
    </source>
</evidence>
<evidence type="ECO:0000256" key="4">
    <source>
        <dbReference type="ARBA" id="ARBA00023163"/>
    </source>
</evidence>
<dbReference type="InterPro" id="IPR036388">
    <property type="entry name" value="WH-like_DNA-bd_sf"/>
</dbReference>
<dbReference type="PROSITE" id="PS50931">
    <property type="entry name" value="HTH_LYSR"/>
    <property type="match status" value="1"/>
</dbReference>
<reference evidence="7 8" key="1">
    <citation type="submission" date="2019-07" db="EMBL/GenBank/DDBJ databases">
        <title>Tepidimonas sediminis YIM 72259 draft genome.</title>
        <authorList>
            <person name="Da Costa M.S."/>
            <person name="Froufe H.J.C."/>
            <person name="Egas C."/>
            <person name="Albuquerque L."/>
        </authorList>
    </citation>
    <scope>NUCLEOTIDE SEQUENCE [LARGE SCALE GENOMIC DNA]</scope>
    <source>
        <strain evidence="7 8">YIM 72259</strain>
    </source>
</reference>
<dbReference type="AlphaFoldDB" id="A0A554WND5"/>
<proteinExistence type="inferred from homology"/>
<evidence type="ECO:0000256" key="5">
    <source>
        <dbReference type="SAM" id="MobiDB-lite"/>
    </source>
</evidence>
<sequence>MKTIRPPRATFHQLRTLEAVVRLGSITRAAQELHLTQPTVSAQIHELQQALDAVLVEPAGRGIRPTEAAQLLRAAALDMFARWQRFEDELQALHGLERGVLRIAGVTTTEYFIAQWLHRYTTEHPGIEIELAVDNRDAVVRRLREEAIELAVMMMPPEQPPLEGVPLMDNPLVLIAPVDHPWTRLARVPRRLLDGAPLLLREPGSGTRLATEEWLRAQGRQPQIRATLGSNEAIKHAVAAGLGVAFLSRHALADDPARDGVAIVPMAGTPIQRRWMLVWRRDRRLSLAARRFVEHMRAQPPQSPATTPASPAPAPPGDTGQAV</sequence>
<feature type="compositionally biased region" description="Low complexity" evidence="5">
    <location>
        <begin position="298"/>
        <end position="309"/>
    </location>
</feature>
<keyword evidence="8" id="KW-1185">Reference proteome</keyword>
<protein>
    <submittedName>
        <fullName evidence="7">HTH-type transcriptional activator CmpR</fullName>
    </submittedName>
</protein>
<dbReference type="Pfam" id="PF03466">
    <property type="entry name" value="LysR_substrate"/>
    <property type="match status" value="1"/>
</dbReference>
<dbReference type="PANTHER" id="PTHR30126">
    <property type="entry name" value="HTH-TYPE TRANSCRIPTIONAL REGULATOR"/>
    <property type="match status" value="1"/>
</dbReference>
<dbReference type="Gene3D" id="1.10.10.10">
    <property type="entry name" value="Winged helix-like DNA-binding domain superfamily/Winged helix DNA-binding domain"/>
    <property type="match status" value="1"/>
</dbReference>
<comment type="similarity">
    <text evidence="1">Belongs to the LysR transcriptional regulatory family.</text>
</comment>
<dbReference type="RefSeq" id="WP_185970615.1">
    <property type="nucleotide sequence ID" value="NZ_VJND01000009.1"/>
</dbReference>
<dbReference type="InterPro" id="IPR005119">
    <property type="entry name" value="LysR_subst-bd"/>
</dbReference>
<dbReference type="GO" id="GO:0000976">
    <property type="term" value="F:transcription cis-regulatory region binding"/>
    <property type="evidence" value="ECO:0007669"/>
    <property type="project" value="TreeGrafter"/>
</dbReference>
<evidence type="ECO:0000256" key="2">
    <source>
        <dbReference type="ARBA" id="ARBA00023015"/>
    </source>
</evidence>
<evidence type="ECO:0000313" key="8">
    <source>
        <dbReference type="Proteomes" id="UP000320225"/>
    </source>
</evidence>
<dbReference type="PANTHER" id="PTHR30126:SF5">
    <property type="entry name" value="HTH-TYPE TRANSCRIPTIONAL ACTIVATOR CMPR"/>
    <property type="match status" value="1"/>
</dbReference>
<name>A0A554WND5_9BURK</name>
<keyword evidence="3" id="KW-0238">DNA-binding</keyword>
<dbReference type="Gene3D" id="3.40.190.290">
    <property type="match status" value="1"/>
</dbReference>
<dbReference type="EMBL" id="VJND01000009">
    <property type="protein sequence ID" value="TSE25091.1"/>
    <property type="molecule type" value="Genomic_DNA"/>
</dbReference>
<dbReference type="SUPFAM" id="SSF53850">
    <property type="entry name" value="Periplasmic binding protein-like II"/>
    <property type="match status" value="1"/>
</dbReference>
<evidence type="ECO:0000256" key="3">
    <source>
        <dbReference type="ARBA" id="ARBA00023125"/>
    </source>
</evidence>
<dbReference type="PRINTS" id="PR00039">
    <property type="entry name" value="HTHLYSR"/>
</dbReference>
<dbReference type="Proteomes" id="UP000320225">
    <property type="component" value="Unassembled WGS sequence"/>
</dbReference>
<organism evidence="7 8">
    <name type="scientific">Tepidimonas sediminis</name>
    <dbReference type="NCBI Taxonomy" id="2588941"/>
    <lineage>
        <taxon>Bacteria</taxon>
        <taxon>Pseudomonadati</taxon>
        <taxon>Pseudomonadota</taxon>
        <taxon>Betaproteobacteria</taxon>
        <taxon>Burkholderiales</taxon>
        <taxon>Tepidimonas</taxon>
    </lineage>
</organism>
<dbReference type="GO" id="GO:0003700">
    <property type="term" value="F:DNA-binding transcription factor activity"/>
    <property type="evidence" value="ECO:0007669"/>
    <property type="project" value="InterPro"/>
</dbReference>
<keyword evidence="4" id="KW-0804">Transcription</keyword>
<evidence type="ECO:0000256" key="1">
    <source>
        <dbReference type="ARBA" id="ARBA00009437"/>
    </source>
</evidence>